<dbReference type="RefSeq" id="WP_005793802.1">
    <property type="nucleotide sequence ID" value="NZ_ACQT01000014.1"/>
</dbReference>
<comment type="caution">
    <text evidence="1">The sequence shown here is derived from an EMBL/GenBank/DDBJ whole genome shotgun (WGS) entry which is preliminary data.</text>
</comment>
<accession>C5T1W0</accession>
<dbReference type="AlphaFoldDB" id="C5T1W0"/>
<evidence type="ECO:0000313" key="2">
    <source>
        <dbReference type="Proteomes" id="UP000003856"/>
    </source>
</evidence>
<dbReference type="OrthoDB" id="8896260at2"/>
<evidence type="ECO:0000313" key="1">
    <source>
        <dbReference type="EMBL" id="EER61555.1"/>
    </source>
</evidence>
<dbReference type="EMBL" id="ACQT01000014">
    <property type="protein sequence ID" value="EER61555.1"/>
    <property type="molecule type" value="Genomic_DNA"/>
</dbReference>
<dbReference type="PATRIC" id="fig|573060.9.peg.4317"/>
<sequence>MDIPSTGIAAQGISAAIVYTAIDRISEMIGVADEAMRGNIDKEINAVLRGIPGRPDAMDANYGGEFYAAKSALAKADLAGKTPDIDRMPLFLDNAVGSFFEDYLAKMDALFPGLGAAGADADAFVRAALASAVGVSYNEQVDSTPANTAFLLARRQAYAQERQVLDAAASAGHRFAHGQALEGLARMHGGSVATSTEAITRAHAERLAQERAEKMRMATASLDASMRRVRKIHEQVAESFKLKLRARGMWINDQNQVVDASNNITGMNERFYAQTAELMRRTATRRFGLDFDERASKDRAEVLGKLKLANASEVVDLFGNMVTTLMNQVSAKAGYSGTERDGTDWDSIMA</sequence>
<organism evidence="1 2">
    <name type="scientific">Acidovorax delafieldii 2AN</name>
    <dbReference type="NCBI Taxonomy" id="573060"/>
    <lineage>
        <taxon>Bacteria</taxon>
        <taxon>Pseudomonadati</taxon>
        <taxon>Pseudomonadota</taxon>
        <taxon>Betaproteobacteria</taxon>
        <taxon>Burkholderiales</taxon>
        <taxon>Comamonadaceae</taxon>
        <taxon>Acidovorax</taxon>
    </lineage>
</organism>
<keyword evidence="2" id="KW-1185">Reference proteome</keyword>
<gene>
    <name evidence="1" type="ORF">AcdelDRAFT_0890</name>
</gene>
<name>C5T1W0_ACIDE</name>
<proteinExistence type="predicted"/>
<reference evidence="1 2" key="1">
    <citation type="submission" date="2009-05" db="EMBL/GenBank/DDBJ databases">
        <title>The draft genome of Acidovorax delafieldii 2AN.</title>
        <authorList>
            <consortium name="US DOE Joint Genome Institute (JGI-PGF)"/>
            <person name="Lucas S."/>
            <person name="Copeland A."/>
            <person name="Lapidus A."/>
            <person name="Glavina del Rio T."/>
            <person name="Tice H."/>
            <person name="Bruce D."/>
            <person name="Goodwin L."/>
            <person name="Pitluck S."/>
            <person name="Larimer F."/>
            <person name="Land M.L."/>
            <person name="Hauser L."/>
            <person name="Shelobolina E.S."/>
            <person name="Picardal F."/>
            <person name="Roden E."/>
            <person name="Emerson D."/>
        </authorList>
    </citation>
    <scope>NUCLEOTIDE SEQUENCE [LARGE SCALE GENOMIC DNA]</scope>
    <source>
        <strain evidence="1 2">2AN</strain>
    </source>
</reference>
<protein>
    <submittedName>
        <fullName evidence="1">Uncharacterized protein</fullName>
    </submittedName>
</protein>
<dbReference type="Proteomes" id="UP000003856">
    <property type="component" value="Unassembled WGS sequence"/>
</dbReference>